<dbReference type="AlphaFoldDB" id="A0A154PE48"/>
<feature type="compositionally biased region" description="Polar residues" evidence="1">
    <location>
        <begin position="89"/>
        <end position="103"/>
    </location>
</feature>
<dbReference type="EMBL" id="KQ434870">
    <property type="protein sequence ID" value="KZC09548.1"/>
    <property type="molecule type" value="Genomic_DNA"/>
</dbReference>
<feature type="compositionally biased region" description="Basic and acidic residues" evidence="1">
    <location>
        <begin position="211"/>
        <end position="259"/>
    </location>
</feature>
<evidence type="ECO:0000313" key="3">
    <source>
        <dbReference type="Proteomes" id="UP000076502"/>
    </source>
</evidence>
<feature type="region of interest" description="Disordered" evidence="1">
    <location>
        <begin position="207"/>
        <end position="267"/>
    </location>
</feature>
<sequence length="295" mass="32502">MRPPRLSDEMTRKSAGRKLLRGTSEHGDSGCCRCGLGNHVSPDVAWSEGSLRKSIEKILLDSDIIFIFNRSIESVEQRAIAATGCASASTLQADSTSESSVVNKSLPETPKSNKLPRRVTPRTSNYSIRLANGQLQSSTKDDSPAALPPSVEPRRQLEVHGGAGSAMEVSRQRSRGISGRNVAATRGEKSRYLDQNLDRIGCGGSHALQRAAKERETEVREARRRWRDTALRPKERERQRKRENREKQNGGSRVSERARPTPSCSCLPPTACNFLAKALMRGLARDGRSPRTSTE</sequence>
<feature type="compositionally biased region" description="Basic and acidic residues" evidence="1">
    <location>
        <begin position="1"/>
        <end position="12"/>
    </location>
</feature>
<keyword evidence="3" id="KW-1185">Reference proteome</keyword>
<gene>
    <name evidence="2" type="ORF">WN55_00220</name>
</gene>
<evidence type="ECO:0000313" key="2">
    <source>
        <dbReference type="EMBL" id="KZC09548.1"/>
    </source>
</evidence>
<protein>
    <submittedName>
        <fullName evidence="2">Uncharacterized protein</fullName>
    </submittedName>
</protein>
<reference evidence="2 3" key="1">
    <citation type="submission" date="2015-07" db="EMBL/GenBank/DDBJ databases">
        <title>The genome of Dufourea novaeangliae.</title>
        <authorList>
            <person name="Pan H."/>
            <person name="Kapheim K."/>
        </authorList>
    </citation>
    <scope>NUCLEOTIDE SEQUENCE [LARGE SCALE GENOMIC DNA]</scope>
    <source>
        <strain evidence="2">0120121106</strain>
        <tissue evidence="2">Whole body</tissue>
    </source>
</reference>
<accession>A0A154PE48</accession>
<feature type="region of interest" description="Disordered" evidence="1">
    <location>
        <begin position="89"/>
        <end position="183"/>
    </location>
</feature>
<feature type="region of interest" description="Disordered" evidence="1">
    <location>
        <begin position="1"/>
        <end position="28"/>
    </location>
</feature>
<evidence type="ECO:0000256" key="1">
    <source>
        <dbReference type="SAM" id="MobiDB-lite"/>
    </source>
</evidence>
<feature type="compositionally biased region" description="Polar residues" evidence="1">
    <location>
        <begin position="121"/>
        <end position="138"/>
    </location>
</feature>
<organism evidence="2 3">
    <name type="scientific">Dufourea novaeangliae</name>
    <name type="common">Sweat bee</name>
    <dbReference type="NCBI Taxonomy" id="178035"/>
    <lineage>
        <taxon>Eukaryota</taxon>
        <taxon>Metazoa</taxon>
        <taxon>Ecdysozoa</taxon>
        <taxon>Arthropoda</taxon>
        <taxon>Hexapoda</taxon>
        <taxon>Insecta</taxon>
        <taxon>Pterygota</taxon>
        <taxon>Neoptera</taxon>
        <taxon>Endopterygota</taxon>
        <taxon>Hymenoptera</taxon>
        <taxon>Apocrita</taxon>
        <taxon>Aculeata</taxon>
        <taxon>Apoidea</taxon>
        <taxon>Anthophila</taxon>
        <taxon>Halictidae</taxon>
        <taxon>Rophitinae</taxon>
        <taxon>Dufourea</taxon>
    </lineage>
</organism>
<name>A0A154PE48_DUFNO</name>
<proteinExistence type="predicted"/>
<dbReference type="Proteomes" id="UP000076502">
    <property type="component" value="Unassembled WGS sequence"/>
</dbReference>